<reference evidence="3" key="1">
    <citation type="journal article" date="2017" name="Nat. Microbiol.">
        <title>Global analysis of biosynthetic gene clusters reveals vast potential of secondary metabolite production in Penicillium species.</title>
        <authorList>
            <person name="Nielsen J.C."/>
            <person name="Grijseels S."/>
            <person name="Prigent S."/>
            <person name="Ji B."/>
            <person name="Dainat J."/>
            <person name="Nielsen K.F."/>
            <person name="Frisvad J.C."/>
            <person name="Workman M."/>
            <person name="Nielsen J."/>
        </authorList>
    </citation>
    <scope>NUCLEOTIDE SEQUENCE [LARGE SCALE GENOMIC DNA]</scope>
    <source>
        <strain evidence="3">IBT 14082</strain>
    </source>
</reference>
<evidence type="ECO:0000256" key="1">
    <source>
        <dbReference type="SAM" id="MobiDB-lite"/>
    </source>
</evidence>
<name>A0A1V6SAZ1_9EURO</name>
<organism evidence="2 3">
    <name type="scientific">Penicillium flavigenum</name>
    <dbReference type="NCBI Taxonomy" id="254877"/>
    <lineage>
        <taxon>Eukaryota</taxon>
        <taxon>Fungi</taxon>
        <taxon>Dikarya</taxon>
        <taxon>Ascomycota</taxon>
        <taxon>Pezizomycotina</taxon>
        <taxon>Eurotiomycetes</taxon>
        <taxon>Eurotiomycetidae</taxon>
        <taxon>Eurotiales</taxon>
        <taxon>Aspergillaceae</taxon>
        <taxon>Penicillium</taxon>
    </lineage>
</organism>
<sequence length="108" mass="11882">MVKDYKPSRRGAARGTAITKPGTGRSYASSPCSARSTVSRSKTAGKLHKGLGHSIAKSARKNNDEATYQKCLAMIDEIQKEFQLALKEIDKERAYDSQSIQRLHAEKA</sequence>
<dbReference type="EMBL" id="MLQL01000078">
    <property type="protein sequence ID" value="OQE11197.1"/>
    <property type="molecule type" value="Genomic_DNA"/>
</dbReference>
<feature type="region of interest" description="Disordered" evidence="1">
    <location>
        <begin position="1"/>
        <end position="63"/>
    </location>
</feature>
<evidence type="ECO:0000313" key="3">
    <source>
        <dbReference type="Proteomes" id="UP000191342"/>
    </source>
</evidence>
<accession>A0A1V6SAZ1</accession>
<dbReference type="Proteomes" id="UP000191342">
    <property type="component" value="Unassembled WGS sequence"/>
</dbReference>
<evidence type="ECO:0000313" key="2">
    <source>
        <dbReference type="EMBL" id="OQE11197.1"/>
    </source>
</evidence>
<keyword evidence="3" id="KW-1185">Reference proteome</keyword>
<comment type="caution">
    <text evidence="2">The sequence shown here is derived from an EMBL/GenBank/DDBJ whole genome shotgun (WGS) entry which is preliminary data.</text>
</comment>
<feature type="compositionally biased region" description="Polar residues" evidence="1">
    <location>
        <begin position="26"/>
        <end position="42"/>
    </location>
</feature>
<proteinExistence type="predicted"/>
<protein>
    <submittedName>
        <fullName evidence="2">Uncharacterized protein</fullName>
    </submittedName>
</protein>
<gene>
    <name evidence="2" type="ORF">PENFLA_c078G09903</name>
</gene>
<dbReference type="OrthoDB" id="4360605at2759"/>
<dbReference type="AlphaFoldDB" id="A0A1V6SAZ1"/>